<dbReference type="InterPro" id="IPR000315">
    <property type="entry name" value="Znf_B-box"/>
</dbReference>
<dbReference type="Gene3D" id="3.30.160.60">
    <property type="entry name" value="Classic Zinc Finger"/>
    <property type="match status" value="1"/>
</dbReference>
<feature type="domain" description="B box-type" evidence="2">
    <location>
        <begin position="16"/>
        <end position="59"/>
    </location>
</feature>
<dbReference type="AlphaFoldDB" id="A0A9D4DKR3"/>
<reference evidence="3" key="1">
    <citation type="journal article" date="2019" name="bioRxiv">
        <title>The Genome of the Zebra Mussel, Dreissena polymorpha: A Resource for Invasive Species Research.</title>
        <authorList>
            <person name="McCartney M.A."/>
            <person name="Auch B."/>
            <person name="Kono T."/>
            <person name="Mallez S."/>
            <person name="Zhang Y."/>
            <person name="Obille A."/>
            <person name="Becker A."/>
            <person name="Abrahante J.E."/>
            <person name="Garbe J."/>
            <person name="Badalamenti J.P."/>
            <person name="Herman A."/>
            <person name="Mangelson H."/>
            <person name="Liachko I."/>
            <person name="Sullivan S."/>
            <person name="Sone E.D."/>
            <person name="Koren S."/>
            <person name="Silverstein K.A.T."/>
            <person name="Beckman K.B."/>
            <person name="Gohl D.M."/>
        </authorList>
    </citation>
    <scope>NUCLEOTIDE SEQUENCE</scope>
    <source>
        <strain evidence="3">Duluth1</strain>
        <tissue evidence="3">Whole animal</tissue>
    </source>
</reference>
<evidence type="ECO:0000313" key="3">
    <source>
        <dbReference type="EMBL" id="KAH3749857.1"/>
    </source>
</evidence>
<evidence type="ECO:0000259" key="2">
    <source>
        <dbReference type="PROSITE" id="PS50119"/>
    </source>
</evidence>
<comment type="caution">
    <text evidence="3">The sequence shown here is derived from an EMBL/GenBank/DDBJ whole genome shotgun (WGS) entry which is preliminary data.</text>
</comment>
<keyword evidence="4" id="KW-1185">Reference proteome</keyword>
<evidence type="ECO:0000313" key="4">
    <source>
        <dbReference type="Proteomes" id="UP000828390"/>
    </source>
</evidence>
<proteinExistence type="predicted"/>
<keyword evidence="1" id="KW-0862">Zinc</keyword>
<dbReference type="Proteomes" id="UP000828390">
    <property type="component" value="Unassembled WGS sequence"/>
</dbReference>
<reference evidence="3" key="2">
    <citation type="submission" date="2020-11" db="EMBL/GenBank/DDBJ databases">
        <authorList>
            <person name="McCartney M.A."/>
            <person name="Auch B."/>
            <person name="Kono T."/>
            <person name="Mallez S."/>
            <person name="Becker A."/>
            <person name="Gohl D.M."/>
            <person name="Silverstein K.A.T."/>
            <person name="Koren S."/>
            <person name="Bechman K.B."/>
            <person name="Herman A."/>
            <person name="Abrahante J.E."/>
            <person name="Garbe J."/>
        </authorList>
    </citation>
    <scope>NUCLEOTIDE SEQUENCE</scope>
    <source>
        <strain evidence="3">Duluth1</strain>
        <tissue evidence="3">Whole animal</tissue>
    </source>
</reference>
<dbReference type="GO" id="GO:0008270">
    <property type="term" value="F:zinc ion binding"/>
    <property type="evidence" value="ECO:0007669"/>
    <property type="project" value="UniProtKB-KW"/>
</dbReference>
<name>A0A9D4DKR3_DREPO</name>
<dbReference type="EMBL" id="JAIWYP010000010">
    <property type="protein sequence ID" value="KAH3749857.1"/>
    <property type="molecule type" value="Genomic_DNA"/>
</dbReference>
<evidence type="ECO:0000256" key="1">
    <source>
        <dbReference type="PROSITE-ProRule" id="PRU00024"/>
    </source>
</evidence>
<keyword evidence="1" id="KW-0479">Metal-binding</keyword>
<sequence>MATFSKSTINKGSDFFQDFLCSTCEDTKLDKMADFYCESCVKIYCGNCIKMHSQLFTKHAPLGRGDMKKWPVTKTVEVFLLKCDIHKEENLKMFCDEHRELCCTNYAFLNHMYIC</sequence>
<dbReference type="CDD" id="cd19756">
    <property type="entry name" value="Bbox2"/>
    <property type="match status" value="1"/>
</dbReference>
<organism evidence="3 4">
    <name type="scientific">Dreissena polymorpha</name>
    <name type="common">Zebra mussel</name>
    <name type="synonym">Mytilus polymorpha</name>
    <dbReference type="NCBI Taxonomy" id="45954"/>
    <lineage>
        <taxon>Eukaryota</taxon>
        <taxon>Metazoa</taxon>
        <taxon>Spiralia</taxon>
        <taxon>Lophotrochozoa</taxon>
        <taxon>Mollusca</taxon>
        <taxon>Bivalvia</taxon>
        <taxon>Autobranchia</taxon>
        <taxon>Heteroconchia</taxon>
        <taxon>Euheterodonta</taxon>
        <taxon>Imparidentia</taxon>
        <taxon>Neoheterodontei</taxon>
        <taxon>Myida</taxon>
        <taxon>Dreissenoidea</taxon>
        <taxon>Dreissenidae</taxon>
        <taxon>Dreissena</taxon>
    </lineage>
</organism>
<keyword evidence="1" id="KW-0863">Zinc-finger</keyword>
<dbReference type="PROSITE" id="PS50119">
    <property type="entry name" value="ZF_BBOX"/>
    <property type="match status" value="1"/>
</dbReference>
<gene>
    <name evidence="3" type="ORF">DPMN_184372</name>
</gene>
<accession>A0A9D4DKR3</accession>
<protein>
    <recommendedName>
        <fullName evidence="2">B box-type domain-containing protein</fullName>
    </recommendedName>
</protein>